<proteinExistence type="predicted"/>
<feature type="compositionally biased region" description="Basic and acidic residues" evidence="1">
    <location>
        <begin position="51"/>
        <end position="62"/>
    </location>
</feature>
<dbReference type="AlphaFoldDB" id="A0A8H4PQY4"/>
<reference evidence="2 3" key="1">
    <citation type="journal article" date="2020" name="Genome Biol. Evol.">
        <title>A new high-quality draft genome assembly of the Chinese cordyceps Ophiocordyceps sinensis.</title>
        <authorList>
            <person name="Shu R."/>
            <person name="Zhang J."/>
            <person name="Meng Q."/>
            <person name="Zhang H."/>
            <person name="Zhou G."/>
            <person name="Li M."/>
            <person name="Wu P."/>
            <person name="Zhao Y."/>
            <person name="Chen C."/>
            <person name="Qin Q."/>
        </authorList>
    </citation>
    <scope>NUCLEOTIDE SEQUENCE [LARGE SCALE GENOMIC DNA]</scope>
    <source>
        <strain evidence="2 3">IOZ07</strain>
    </source>
</reference>
<evidence type="ECO:0000313" key="2">
    <source>
        <dbReference type="EMBL" id="KAF4508797.1"/>
    </source>
</evidence>
<name>A0A8H4PQY4_9HYPO</name>
<evidence type="ECO:0000313" key="3">
    <source>
        <dbReference type="Proteomes" id="UP000557566"/>
    </source>
</evidence>
<dbReference type="OrthoDB" id="4927785at2759"/>
<gene>
    <name evidence="2" type="ORF">G6O67_005133</name>
</gene>
<protein>
    <submittedName>
        <fullName evidence="2">Uncharacterized protein</fullName>
    </submittedName>
</protein>
<sequence length="280" mass="29680">MLSAFVAFCIAEENLGDRLGKSPLAEEQTGSATMASRRARNKKMTATNDEDGSRIKPDDADSRPANTRSAMAAQRGRGRGNGSRDAVSRSVLNPESNVWVPKAEQVADPNVRNALIDATIYDIGSHDSNGLDHQVQNATRNWTADGTVHNGVNGLDHQVENATRNWTADGPVHNGVNGLDHQVENATRNWTADGPVHNGVNGLDHQVENATRNWTADGPNGGTAGAKANGTTGRVPVKARANTIATAGVSGPESGLFEQMTFHLLNETLRNGNGFKTGTS</sequence>
<comment type="caution">
    <text evidence="2">The sequence shown here is derived from an EMBL/GenBank/DDBJ whole genome shotgun (WGS) entry which is preliminary data.</text>
</comment>
<keyword evidence="3" id="KW-1185">Reference proteome</keyword>
<feature type="region of interest" description="Disordered" evidence="1">
    <location>
        <begin position="21"/>
        <end position="90"/>
    </location>
</feature>
<feature type="region of interest" description="Disordered" evidence="1">
    <location>
        <begin position="213"/>
        <end position="232"/>
    </location>
</feature>
<organism evidence="2 3">
    <name type="scientific">Ophiocordyceps sinensis</name>
    <dbReference type="NCBI Taxonomy" id="72228"/>
    <lineage>
        <taxon>Eukaryota</taxon>
        <taxon>Fungi</taxon>
        <taxon>Dikarya</taxon>
        <taxon>Ascomycota</taxon>
        <taxon>Pezizomycotina</taxon>
        <taxon>Sordariomycetes</taxon>
        <taxon>Hypocreomycetidae</taxon>
        <taxon>Hypocreales</taxon>
        <taxon>Ophiocordycipitaceae</taxon>
        <taxon>Ophiocordyceps</taxon>
    </lineage>
</organism>
<evidence type="ECO:0000256" key="1">
    <source>
        <dbReference type="SAM" id="MobiDB-lite"/>
    </source>
</evidence>
<dbReference type="EMBL" id="JAAVMX010000005">
    <property type="protein sequence ID" value="KAF4508797.1"/>
    <property type="molecule type" value="Genomic_DNA"/>
</dbReference>
<accession>A0A8H4PQY4</accession>
<dbReference type="Proteomes" id="UP000557566">
    <property type="component" value="Unassembled WGS sequence"/>
</dbReference>